<evidence type="ECO:0000313" key="7">
    <source>
        <dbReference type="Proteomes" id="UP000240681"/>
    </source>
</evidence>
<comment type="caution">
    <text evidence="6">The sequence shown here is derived from an EMBL/GenBank/DDBJ whole genome shotgun (WGS) entry which is preliminary data.</text>
</comment>
<accession>A0A2R6B431</accession>
<evidence type="ECO:0000256" key="3">
    <source>
        <dbReference type="ARBA" id="ARBA00022989"/>
    </source>
</evidence>
<feature type="transmembrane region" description="Helical" evidence="5">
    <location>
        <begin position="202"/>
        <end position="224"/>
    </location>
</feature>
<feature type="transmembrane region" description="Helical" evidence="5">
    <location>
        <begin position="168"/>
        <end position="190"/>
    </location>
</feature>
<keyword evidence="2 5" id="KW-0812">Transmembrane</keyword>
<proteinExistence type="predicted"/>
<dbReference type="PANTHER" id="PTHR42770:SF11">
    <property type="entry name" value="INNER MEMBRANE TRANSPORT PROTEIN YBAT"/>
    <property type="match status" value="1"/>
</dbReference>
<dbReference type="InterPro" id="IPR050367">
    <property type="entry name" value="APC_superfamily"/>
</dbReference>
<dbReference type="GO" id="GO:0016020">
    <property type="term" value="C:membrane"/>
    <property type="evidence" value="ECO:0007669"/>
    <property type="project" value="UniProtKB-SubCell"/>
</dbReference>
<evidence type="ECO:0000256" key="5">
    <source>
        <dbReference type="SAM" id="Phobius"/>
    </source>
</evidence>
<evidence type="ECO:0000313" key="6">
    <source>
        <dbReference type="EMBL" id="PSN93417.1"/>
    </source>
</evidence>
<sequence length="301" mass="31625">MPQTPKGSRSSEPSRLRQETVVMRRLGFIDAFFLAFGGQSILLSLLTYGAAVIALSGYFSPVAVALGTALVVLNGVVVQRLSNLYTQNGGYYNYAKNLNGRLGAHTGWVYISYAILYGGAYVVGTAFVVGYALGLSPVMVSLIITASAISLVLLGVKPSSRYAIATGALEIGIILYFVVGSFLHAHLTVYNPFSNIRLTRGIPLAILLGASIPTGYGVLAQVSGEVVEAERTVGRAMLTVIVISGLLASIFVLALTNLAYTMSLKAHTLGAESMLSLVSNVNEAARPIIIFSVLSDGVLGA</sequence>
<evidence type="ECO:0000256" key="2">
    <source>
        <dbReference type="ARBA" id="ARBA00022692"/>
    </source>
</evidence>
<dbReference type="PANTHER" id="PTHR42770">
    <property type="entry name" value="AMINO ACID TRANSPORTER-RELATED"/>
    <property type="match status" value="1"/>
</dbReference>
<feature type="transmembrane region" description="Helical" evidence="5">
    <location>
        <begin position="108"/>
        <end position="132"/>
    </location>
</feature>
<feature type="transmembrane region" description="Helical" evidence="5">
    <location>
        <begin position="58"/>
        <end position="78"/>
    </location>
</feature>
<protein>
    <recommendedName>
        <fullName evidence="8">Amino acid permease/ SLC12A domain-containing protein</fullName>
    </recommendedName>
</protein>
<keyword evidence="4 5" id="KW-0472">Membrane</keyword>
<feature type="transmembrane region" description="Helical" evidence="5">
    <location>
        <begin position="26"/>
        <end position="46"/>
    </location>
</feature>
<reference evidence="6 7" key="1">
    <citation type="submission" date="2017-04" db="EMBL/GenBank/DDBJ databases">
        <title>Novel microbial lineages endemic to geothermal iron-oxide mats fill important gaps in the evolutionary history of Archaea.</title>
        <authorList>
            <person name="Jay Z.J."/>
            <person name="Beam J.P."/>
            <person name="Dlakic M."/>
            <person name="Rusch D.B."/>
            <person name="Kozubal M.A."/>
            <person name="Inskeep W.P."/>
        </authorList>
    </citation>
    <scope>NUCLEOTIDE SEQUENCE [LARGE SCALE GENOMIC DNA]</scope>
    <source>
        <strain evidence="6">ECH_B_SAG-C16</strain>
    </source>
</reference>
<dbReference type="Proteomes" id="UP000240681">
    <property type="component" value="Unassembled WGS sequence"/>
</dbReference>
<keyword evidence="3 5" id="KW-1133">Transmembrane helix</keyword>
<gene>
    <name evidence="6" type="ORF">B9Q09_05940</name>
</gene>
<name>A0A2R6B431_9ARCH</name>
<dbReference type="Gene3D" id="1.20.1740.10">
    <property type="entry name" value="Amino acid/polyamine transporter I"/>
    <property type="match status" value="1"/>
</dbReference>
<feature type="transmembrane region" description="Helical" evidence="5">
    <location>
        <begin position="236"/>
        <end position="260"/>
    </location>
</feature>
<evidence type="ECO:0008006" key="8">
    <source>
        <dbReference type="Google" id="ProtNLM"/>
    </source>
</evidence>
<dbReference type="AlphaFoldDB" id="A0A2R6B431"/>
<feature type="transmembrane region" description="Helical" evidence="5">
    <location>
        <begin position="138"/>
        <end position="156"/>
    </location>
</feature>
<evidence type="ECO:0000256" key="4">
    <source>
        <dbReference type="ARBA" id="ARBA00023136"/>
    </source>
</evidence>
<comment type="subcellular location">
    <subcellularLocation>
        <location evidence="1">Membrane</location>
        <topology evidence="1">Multi-pass membrane protein</topology>
    </subcellularLocation>
</comment>
<feature type="non-terminal residue" evidence="6">
    <location>
        <position position="301"/>
    </location>
</feature>
<evidence type="ECO:0000256" key="1">
    <source>
        <dbReference type="ARBA" id="ARBA00004141"/>
    </source>
</evidence>
<dbReference type="EMBL" id="NEXK01000108">
    <property type="protein sequence ID" value="PSN93417.1"/>
    <property type="molecule type" value="Genomic_DNA"/>
</dbReference>
<organism evidence="6 7">
    <name type="scientific">Candidatus Marsarchaeota G2 archaeon ECH_B_SAG-C16</name>
    <dbReference type="NCBI Taxonomy" id="1978163"/>
    <lineage>
        <taxon>Archaea</taxon>
        <taxon>Candidatus Marsarchaeota</taxon>
        <taxon>Candidatus Marsarchaeota group 2</taxon>
    </lineage>
</organism>